<name>A0A8J6NED2_9BACT</name>
<dbReference type="InterPro" id="IPR051081">
    <property type="entry name" value="HTH_MetalResp_TranReg"/>
</dbReference>
<evidence type="ECO:0000256" key="2">
    <source>
        <dbReference type="ARBA" id="ARBA00023125"/>
    </source>
</evidence>
<evidence type="ECO:0000256" key="1">
    <source>
        <dbReference type="ARBA" id="ARBA00023015"/>
    </source>
</evidence>
<feature type="domain" description="HTH arsR-type" evidence="4">
    <location>
        <begin position="1"/>
        <end position="97"/>
    </location>
</feature>
<dbReference type="InterPro" id="IPR036388">
    <property type="entry name" value="WH-like_DNA-bd_sf"/>
</dbReference>
<dbReference type="InterPro" id="IPR001845">
    <property type="entry name" value="HTH_ArsR_DNA-bd_dom"/>
</dbReference>
<dbReference type="InterPro" id="IPR036390">
    <property type="entry name" value="WH_DNA-bd_sf"/>
</dbReference>
<dbReference type="PROSITE" id="PS50987">
    <property type="entry name" value="HTH_ARSR_2"/>
    <property type="match status" value="1"/>
</dbReference>
<protein>
    <submittedName>
        <fullName evidence="5">Metalloregulator ArsR/SmtB family transcription factor</fullName>
    </submittedName>
</protein>
<keyword evidence="3" id="KW-0804">Transcription</keyword>
<reference evidence="5 6" key="1">
    <citation type="submission" date="2020-08" db="EMBL/GenBank/DDBJ databases">
        <title>Bridging the membrane lipid divide: bacteria of the FCB group superphylum have the potential to synthesize archaeal ether lipids.</title>
        <authorList>
            <person name="Villanueva L."/>
            <person name="Von Meijenfeldt F.A.B."/>
            <person name="Westbye A.B."/>
            <person name="Yadav S."/>
            <person name="Hopmans E.C."/>
            <person name="Dutilh B.E."/>
            <person name="Sinninghe Damste J.S."/>
        </authorList>
    </citation>
    <scope>NUCLEOTIDE SEQUENCE [LARGE SCALE GENOMIC DNA]</scope>
    <source>
        <strain evidence="5">NIOZ-UU47</strain>
    </source>
</reference>
<dbReference type="SMART" id="SM00418">
    <property type="entry name" value="HTH_ARSR"/>
    <property type="match status" value="1"/>
</dbReference>
<evidence type="ECO:0000313" key="5">
    <source>
        <dbReference type="EMBL" id="MBC8318524.1"/>
    </source>
</evidence>
<dbReference type="NCBIfam" id="NF033788">
    <property type="entry name" value="HTH_metalloreg"/>
    <property type="match status" value="1"/>
</dbReference>
<dbReference type="GO" id="GO:0003677">
    <property type="term" value="F:DNA binding"/>
    <property type="evidence" value="ECO:0007669"/>
    <property type="project" value="UniProtKB-KW"/>
</dbReference>
<dbReference type="SUPFAM" id="SSF46785">
    <property type="entry name" value="Winged helix' DNA-binding domain"/>
    <property type="match status" value="1"/>
</dbReference>
<dbReference type="Gene3D" id="1.10.10.10">
    <property type="entry name" value="Winged helix-like DNA-binding domain superfamily/Winged helix DNA-binding domain"/>
    <property type="match status" value="1"/>
</dbReference>
<dbReference type="InterPro" id="IPR011991">
    <property type="entry name" value="ArsR-like_HTH"/>
</dbReference>
<sequence>MRKITQLFKALSEPTRVRIIWLLQVGGELCVCDLMEVLDLPQSTVSRHLGYLRNAGLVYDQRKGVWMYYRLPDELGERLTGVLGVMQSAAKDSKQASIDRRRLIEYLQTKQTDVC</sequence>
<evidence type="ECO:0000259" key="4">
    <source>
        <dbReference type="PROSITE" id="PS50987"/>
    </source>
</evidence>
<keyword evidence="2" id="KW-0238">DNA-binding</keyword>
<dbReference type="PANTHER" id="PTHR33154:SF18">
    <property type="entry name" value="ARSENICAL RESISTANCE OPERON REPRESSOR"/>
    <property type="match status" value="1"/>
</dbReference>
<evidence type="ECO:0000313" key="6">
    <source>
        <dbReference type="Proteomes" id="UP000614424"/>
    </source>
</evidence>
<dbReference type="CDD" id="cd00090">
    <property type="entry name" value="HTH_ARSR"/>
    <property type="match status" value="1"/>
</dbReference>
<dbReference type="AlphaFoldDB" id="A0A8J6NED2"/>
<dbReference type="PRINTS" id="PR00778">
    <property type="entry name" value="HTHARSR"/>
</dbReference>
<accession>A0A8J6NED2</accession>
<dbReference type="Pfam" id="PF01022">
    <property type="entry name" value="HTH_5"/>
    <property type="match status" value="1"/>
</dbReference>
<gene>
    <name evidence="5" type="ORF">H8E41_11505</name>
</gene>
<dbReference type="GO" id="GO:0003700">
    <property type="term" value="F:DNA-binding transcription factor activity"/>
    <property type="evidence" value="ECO:0007669"/>
    <property type="project" value="InterPro"/>
</dbReference>
<dbReference type="Proteomes" id="UP000614424">
    <property type="component" value="Unassembled WGS sequence"/>
</dbReference>
<dbReference type="PANTHER" id="PTHR33154">
    <property type="entry name" value="TRANSCRIPTIONAL REGULATOR, ARSR FAMILY"/>
    <property type="match status" value="1"/>
</dbReference>
<evidence type="ECO:0000256" key="3">
    <source>
        <dbReference type="ARBA" id="ARBA00023163"/>
    </source>
</evidence>
<proteinExistence type="predicted"/>
<organism evidence="5 6">
    <name type="scientific">Candidatus Desulfobia pelagia</name>
    <dbReference type="NCBI Taxonomy" id="2841692"/>
    <lineage>
        <taxon>Bacteria</taxon>
        <taxon>Pseudomonadati</taxon>
        <taxon>Thermodesulfobacteriota</taxon>
        <taxon>Desulfobulbia</taxon>
        <taxon>Desulfobulbales</taxon>
        <taxon>Desulfobulbaceae</taxon>
        <taxon>Candidatus Desulfobia</taxon>
    </lineage>
</organism>
<comment type="caution">
    <text evidence="5">The sequence shown here is derived from an EMBL/GenBank/DDBJ whole genome shotgun (WGS) entry which is preliminary data.</text>
</comment>
<keyword evidence="1" id="KW-0805">Transcription regulation</keyword>
<dbReference type="EMBL" id="JACNJZ010000169">
    <property type="protein sequence ID" value="MBC8318524.1"/>
    <property type="molecule type" value="Genomic_DNA"/>
</dbReference>